<proteinExistence type="inferred from homology"/>
<evidence type="ECO:0000313" key="9">
    <source>
        <dbReference type="Proteomes" id="UP001156702"/>
    </source>
</evidence>
<protein>
    <submittedName>
        <fullName evidence="8">Conjugal transfer protein TrbI</fullName>
    </submittedName>
</protein>
<dbReference type="InterPro" id="IPR042217">
    <property type="entry name" value="T4SS_VirB10/TrbI"/>
</dbReference>
<feature type="compositionally biased region" description="Pro residues" evidence="6">
    <location>
        <begin position="107"/>
        <end position="117"/>
    </location>
</feature>
<evidence type="ECO:0000256" key="1">
    <source>
        <dbReference type="ARBA" id="ARBA00004167"/>
    </source>
</evidence>
<accession>A0ABQ5ZTV3</accession>
<dbReference type="InterPro" id="IPR005498">
    <property type="entry name" value="T4SS_VirB10/TraB/TrbI"/>
</dbReference>
<dbReference type="Gene3D" id="2.40.128.260">
    <property type="entry name" value="Type IV secretion system, VirB10/TraB/TrbI"/>
    <property type="match status" value="1"/>
</dbReference>
<comment type="caution">
    <text evidence="8">The sequence shown here is derived from an EMBL/GenBank/DDBJ whole genome shotgun (WGS) entry which is preliminary data.</text>
</comment>
<organism evidence="8 9">
    <name type="scientific">Shinella yambaruensis</name>
    <dbReference type="NCBI Taxonomy" id="415996"/>
    <lineage>
        <taxon>Bacteria</taxon>
        <taxon>Pseudomonadati</taxon>
        <taxon>Pseudomonadota</taxon>
        <taxon>Alphaproteobacteria</taxon>
        <taxon>Hyphomicrobiales</taxon>
        <taxon>Rhizobiaceae</taxon>
        <taxon>Shinella</taxon>
    </lineage>
</organism>
<evidence type="ECO:0000256" key="3">
    <source>
        <dbReference type="ARBA" id="ARBA00022692"/>
    </source>
</evidence>
<dbReference type="EMBL" id="BSOP01000071">
    <property type="protein sequence ID" value="GLR55174.1"/>
    <property type="molecule type" value="Genomic_DNA"/>
</dbReference>
<evidence type="ECO:0000256" key="7">
    <source>
        <dbReference type="SAM" id="Phobius"/>
    </source>
</evidence>
<dbReference type="Proteomes" id="UP001156702">
    <property type="component" value="Unassembled WGS sequence"/>
</dbReference>
<dbReference type="CDD" id="cd16429">
    <property type="entry name" value="VirB10"/>
    <property type="match status" value="1"/>
</dbReference>
<comment type="subcellular location">
    <subcellularLocation>
        <location evidence="1">Membrane</location>
        <topology evidence="1">Single-pass membrane protein</topology>
    </subcellularLocation>
</comment>
<evidence type="ECO:0000256" key="2">
    <source>
        <dbReference type="ARBA" id="ARBA00010265"/>
    </source>
</evidence>
<feature type="transmembrane region" description="Helical" evidence="7">
    <location>
        <begin position="34"/>
        <end position="55"/>
    </location>
</feature>
<dbReference type="Pfam" id="PF03743">
    <property type="entry name" value="TrbI"/>
    <property type="match status" value="1"/>
</dbReference>
<evidence type="ECO:0000256" key="6">
    <source>
        <dbReference type="SAM" id="MobiDB-lite"/>
    </source>
</evidence>
<gene>
    <name evidence="8" type="primary">trbI</name>
    <name evidence="8" type="ORF">GCM10007923_63960</name>
</gene>
<keyword evidence="5 7" id="KW-0472">Membrane</keyword>
<keyword evidence="9" id="KW-1185">Reference proteome</keyword>
<evidence type="ECO:0000313" key="8">
    <source>
        <dbReference type="EMBL" id="GLR55174.1"/>
    </source>
</evidence>
<keyword evidence="3 7" id="KW-0812">Transmembrane</keyword>
<dbReference type="RefSeq" id="WP_245082884.1">
    <property type="nucleotide sequence ID" value="NZ_BSOP01000071.1"/>
</dbReference>
<sequence length="437" mass="45992">MNENDKVDPIIGNDSPDFLAAPKRGKGVRRLNRVPLFIIGGLAILAFAAVSYTFIQRQGGGVRGSTAEIQPGSVTTTAVPAVRPENFGPLEPPTPDEGDPVEVTPSDPMPDTGPAPDPVNEDRLRLLQRIEENKFAAMEAALTAEPTVAFGSSSTRNSSNTGAGNAGTGPGAGMALAGLTGAGTGARGRIPSGLGLDALGVAGAGGNADPNRQDHKRSFLSLDPTQTYLPHTRLPAISDKEVKAGTIIPGVMIGGINSDLPGQIVGQVRQNVYDTASGQHLLIPAGARLVGTYDSTVTLGQRRVLVAWNRVIYPDGSSVSLDMMPGADQSGFAGFADKVNNHYWRIFGNAFMLSLFSAGIQLSQPDGPRDGGTYDSQQIMAAELGRQLGQLGMEMSRRNMDIQPTLEIRPGYKFNIMITKDIILPSWTGHPLASTAE</sequence>
<evidence type="ECO:0000256" key="5">
    <source>
        <dbReference type="ARBA" id="ARBA00023136"/>
    </source>
</evidence>
<keyword evidence="4 7" id="KW-1133">Transmembrane helix</keyword>
<comment type="similarity">
    <text evidence="2">Belongs to the TrbI/VirB10 family.</text>
</comment>
<evidence type="ECO:0000256" key="4">
    <source>
        <dbReference type="ARBA" id="ARBA00022989"/>
    </source>
</evidence>
<reference evidence="9" key="1">
    <citation type="journal article" date="2019" name="Int. J. Syst. Evol. Microbiol.">
        <title>The Global Catalogue of Microorganisms (GCM) 10K type strain sequencing project: providing services to taxonomists for standard genome sequencing and annotation.</title>
        <authorList>
            <consortium name="The Broad Institute Genomics Platform"/>
            <consortium name="The Broad Institute Genome Sequencing Center for Infectious Disease"/>
            <person name="Wu L."/>
            <person name="Ma J."/>
        </authorList>
    </citation>
    <scope>NUCLEOTIDE SEQUENCE [LARGE SCALE GENOMIC DNA]</scope>
    <source>
        <strain evidence="9">NBRC 102122</strain>
    </source>
</reference>
<feature type="region of interest" description="Disordered" evidence="6">
    <location>
        <begin position="82"/>
        <end position="120"/>
    </location>
</feature>
<name>A0ABQ5ZTV3_9HYPH</name>